<dbReference type="SUPFAM" id="SSF56281">
    <property type="entry name" value="Metallo-hydrolase/oxidoreductase"/>
    <property type="match status" value="1"/>
</dbReference>
<evidence type="ECO:0000313" key="1">
    <source>
        <dbReference type="EMBL" id="KPQ31915.1"/>
    </source>
</evidence>
<dbReference type="Proteomes" id="UP000050465">
    <property type="component" value="Unassembled WGS sequence"/>
</dbReference>
<protein>
    <recommendedName>
        <fullName evidence="3">Zn-dependent hydrolase</fullName>
    </recommendedName>
</protein>
<gene>
    <name evidence="1" type="ORF">HLUCCA11_22765</name>
</gene>
<dbReference type="InterPro" id="IPR036866">
    <property type="entry name" value="RibonucZ/Hydroxyglut_hydro"/>
</dbReference>
<organism evidence="1 2">
    <name type="scientific">Phormidesmis priestleyi Ana</name>
    <dbReference type="NCBI Taxonomy" id="1666911"/>
    <lineage>
        <taxon>Bacteria</taxon>
        <taxon>Bacillati</taxon>
        <taxon>Cyanobacteriota</taxon>
        <taxon>Cyanophyceae</taxon>
        <taxon>Leptolyngbyales</taxon>
        <taxon>Leptolyngbyaceae</taxon>
        <taxon>Phormidesmis</taxon>
    </lineage>
</organism>
<evidence type="ECO:0000313" key="2">
    <source>
        <dbReference type="Proteomes" id="UP000050465"/>
    </source>
</evidence>
<dbReference type="STRING" id="1666911.HLUCCA11_22765"/>
<dbReference type="EMBL" id="LJZR01000077">
    <property type="protein sequence ID" value="KPQ31915.1"/>
    <property type="molecule type" value="Genomic_DNA"/>
</dbReference>
<evidence type="ECO:0008006" key="3">
    <source>
        <dbReference type="Google" id="ProtNLM"/>
    </source>
</evidence>
<comment type="caution">
    <text evidence="1">The sequence shown here is derived from an EMBL/GenBank/DDBJ whole genome shotgun (WGS) entry which is preliminary data.</text>
</comment>
<reference evidence="1 2" key="1">
    <citation type="submission" date="2015-09" db="EMBL/GenBank/DDBJ databases">
        <title>Identification and resolution of microdiversity through metagenomic sequencing of parallel consortia.</title>
        <authorList>
            <person name="Nelson W.C."/>
            <person name="Romine M.F."/>
            <person name="Lindemann S.R."/>
        </authorList>
    </citation>
    <scope>NUCLEOTIDE SEQUENCE [LARGE SCALE GENOMIC DNA]</scope>
    <source>
        <strain evidence="1">Ana</strain>
    </source>
</reference>
<sequence>MSQFFSNEKFNSVNADIELHDGMSLTDFGLEATVVATPEHTPGSVSIVTAQGDAIIGDLIMGGYMGGRVLPTQPNYHYFADNIAEAMSSLDVILSQTKHTLYAGYGGPLSHAAVNQWRQQHSES</sequence>
<proteinExistence type="predicted"/>
<accession>A0A0P7YNK4</accession>
<dbReference type="Gene3D" id="3.60.15.10">
    <property type="entry name" value="Ribonuclease Z/Hydroxyacylglutathione hydrolase-like"/>
    <property type="match status" value="1"/>
</dbReference>
<name>A0A0P7YNK4_9CYAN</name>
<dbReference type="AlphaFoldDB" id="A0A0P7YNK4"/>